<dbReference type="EMBL" id="FQVL01000025">
    <property type="protein sequence ID" value="SHF43036.1"/>
    <property type="molecule type" value="Genomic_DNA"/>
</dbReference>
<evidence type="ECO:0000313" key="1">
    <source>
        <dbReference type="EMBL" id="SHF43036.1"/>
    </source>
</evidence>
<accession>A0A1M5BKS3</accession>
<keyword evidence="2" id="KW-1185">Reference proteome</keyword>
<dbReference type="Proteomes" id="UP000184476">
    <property type="component" value="Unassembled WGS sequence"/>
</dbReference>
<evidence type="ECO:0000313" key="2">
    <source>
        <dbReference type="Proteomes" id="UP000184476"/>
    </source>
</evidence>
<proteinExistence type="predicted"/>
<reference evidence="1 2" key="1">
    <citation type="submission" date="2016-11" db="EMBL/GenBank/DDBJ databases">
        <authorList>
            <person name="Jaros S."/>
            <person name="Januszkiewicz K."/>
            <person name="Wedrychowicz H."/>
        </authorList>
    </citation>
    <scope>NUCLEOTIDE SEQUENCE [LARGE SCALE GENOMIC DNA]</scope>
    <source>
        <strain evidence="1 2">DSM 44666</strain>
    </source>
</reference>
<dbReference type="AlphaFoldDB" id="A0A1M5BKS3"/>
<sequence>MVIRKKTAERNPLLVTNRLLFRKFNPDEKTWIDILKYPYRLDDKGVNYPNLRNSLRHAPFFEESPTGYYVQCQYS</sequence>
<gene>
    <name evidence="1" type="ORF">SAMN05444392_12517</name>
</gene>
<protein>
    <submittedName>
        <fullName evidence="1">Uncharacterized protein</fullName>
    </submittedName>
</protein>
<organism evidence="1 2">
    <name type="scientific">Seinonella peptonophila</name>
    <dbReference type="NCBI Taxonomy" id="112248"/>
    <lineage>
        <taxon>Bacteria</taxon>
        <taxon>Bacillati</taxon>
        <taxon>Bacillota</taxon>
        <taxon>Bacilli</taxon>
        <taxon>Bacillales</taxon>
        <taxon>Thermoactinomycetaceae</taxon>
        <taxon>Seinonella</taxon>
    </lineage>
</organism>
<name>A0A1M5BKS3_9BACL</name>